<dbReference type="Proteomes" id="UP000693970">
    <property type="component" value="Unassembled WGS sequence"/>
</dbReference>
<gene>
    <name evidence="2" type="ORF">IV203_037832</name>
</gene>
<organism evidence="2 3">
    <name type="scientific">Nitzschia inconspicua</name>
    <dbReference type="NCBI Taxonomy" id="303405"/>
    <lineage>
        <taxon>Eukaryota</taxon>
        <taxon>Sar</taxon>
        <taxon>Stramenopiles</taxon>
        <taxon>Ochrophyta</taxon>
        <taxon>Bacillariophyta</taxon>
        <taxon>Bacillariophyceae</taxon>
        <taxon>Bacillariophycidae</taxon>
        <taxon>Bacillariales</taxon>
        <taxon>Bacillariaceae</taxon>
        <taxon>Nitzschia</taxon>
    </lineage>
</organism>
<dbReference type="CDD" id="cd00170">
    <property type="entry name" value="SEC14"/>
    <property type="match status" value="1"/>
</dbReference>
<protein>
    <submittedName>
        <fullName evidence="2">CRAL/TRIO domain containing protein</fullName>
    </submittedName>
</protein>
<dbReference type="PANTHER" id="PTHR10174:SF208">
    <property type="entry name" value="CRAL-TRIO DOMAIN-CONTAINING PROTEIN DDB_G0278031"/>
    <property type="match status" value="1"/>
</dbReference>
<dbReference type="PROSITE" id="PS50191">
    <property type="entry name" value="CRAL_TRIO"/>
    <property type="match status" value="1"/>
</dbReference>
<name>A0A9K3PZB8_9STRA</name>
<dbReference type="InterPro" id="IPR001251">
    <property type="entry name" value="CRAL-TRIO_dom"/>
</dbReference>
<keyword evidence="3" id="KW-1185">Reference proteome</keyword>
<evidence type="ECO:0000313" key="2">
    <source>
        <dbReference type="EMBL" id="KAG7364630.1"/>
    </source>
</evidence>
<sequence length="275" mass="31781">MGKKERKSEQAPVLASPSRLLTPKERGWTNELEAAIHNSREDFGKLSDFELAAHAIVAKEDTELALKRIRRLQQFKKTCNISSDMTVFQAIQLLHRFVHAYPGFLQAFGTDTYERHVFTFRLQCLKSPPPFNHSEEDQFAALYYIFHALQPDLDSIRKGTIFVGDIEGITRQYFSLSLFNGGRSLTKESYPIKVKDFPCVGSPPRLSAVYAMCWPFFSTKLRQKYVACTPAQLQQHFPRKLLPQRLGGVMSEKDFMEKLEESLKKRFENEECFRL</sequence>
<dbReference type="Pfam" id="PF00650">
    <property type="entry name" value="CRAL_TRIO"/>
    <property type="match status" value="1"/>
</dbReference>
<dbReference type="AlphaFoldDB" id="A0A9K3PZB8"/>
<dbReference type="OrthoDB" id="6682367at2759"/>
<reference evidence="2" key="2">
    <citation type="submission" date="2021-04" db="EMBL/GenBank/DDBJ databases">
        <authorList>
            <person name="Podell S."/>
        </authorList>
    </citation>
    <scope>NUCLEOTIDE SEQUENCE</scope>
    <source>
        <strain evidence="2">Hildebrandi</strain>
    </source>
</reference>
<feature type="domain" description="CRAL-TRIO" evidence="1">
    <location>
        <begin position="108"/>
        <end position="254"/>
    </location>
</feature>
<dbReference type="GO" id="GO:1902936">
    <property type="term" value="F:phosphatidylinositol bisphosphate binding"/>
    <property type="evidence" value="ECO:0007669"/>
    <property type="project" value="TreeGrafter"/>
</dbReference>
<accession>A0A9K3PZB8</accession>
<reference evidence="2" key="1">
    <citation type="journal article" date="2021" name="Sci. Rep.">
        <title>Diploid genomic architecture of Nitzschia inconspicua, an elite biomass production diatom.</title>
        <authorList>
            <person name="Oliver A."/>
            <person name="Podell S."/>
            <person name="Pinowska A."/>
            <person name="Traller J.C."/>
            <person name="Smith S.R."/>
            <person name="McClure R."/>
            <person name="Beliaev A."/>
            <person name="Bohutskyi P."/>
            <person name="Hill E.A."/>
            <person name="Rabines A."/>
            <person name="Zheng H."/>
            <person name="Allen L.Z."/>
            <person name="Kuo A."/>
            <person name="Grigoriev I.V."/>
            <person name="Allen A.E."/>
            <person name="Hazlebeck D."/>
            <person name="Allen E.E."/>
        </authorList>
    </citation>
    <scope>NUCLEOTIDE SEQUENCE</scope>
    <source>
        <strain evidence="2">Hildebrandi</strain>
    </source>
</reference>
<dbReference type="PANTHER" id="PTHR10174">
    <property type="entry name" value="ALPHA-TOCOPHEROL TRANSFER PROTEIN-RELATED"/>
    <property type="match status" value="1"/>
</dbReference>
<comment type="caution">
    <text evidence="2">The sequence shown here is derived from an EMBL/GenBank/DDBJ whole genome shotgun (WGS) entry which is preliminary data.</text>
</comment>
<proteinExistence type="predicted"/>
<evidence type="ECO:0000259" key="1">
    <source>
        <dbReference type="PROSITE" id="PS50191"/>
    </source>
</evidence>
<dbReference type="EMBL" id="JAGRRH010000009">
    <property type="protein sequence ID" value="KAG7364630.1"/>
    <property type="molecule type" value="Genomic_DNA"/>
</dbReference>
<evidence type="ECO:0000313" key="3">
    <source>
        <dbReference type="Proteomes" id="UP000693970"/>
    </source>
</evidence>
<dbReference type="GO" id="GO:0016020">
    <property type="term" value="C:membrane"/>
    <property type="evidence" value="ECO:0007669"/>
    <property type="project" value="TreeGrafter"/>
</dbReference>